<sequence length="856" mass="97739">MADQSKSPPPAHSNGKFGEFKYSSSSLPNAPGGHSPASRQSWQYGPKATDIDRARGDWRVPKPDIWKGPSSDARWPICVISKKIKFVSLRGLDKPLWDKIISHLPKKSLKNFSLVSRACRFLAIKPLFETVGIRPASVQGFKRESPHLRQFLRHIRIDMTDMRWARHFLFEIRGYVNVTRLELHYILHQCVEPTTILASFRELSKAHFYEHLVHLTLSFQYKDQMPWGYSNWYAVLPKEHQDFFGGPVTKTQASKLIKDSLPPPLGLENAIIRVGEGLDPEGIYYKFLSIAPKLCDLDIEVWMPPSISLRTAPTMFPNLLRLRIGLKEGFASLPSVLETIVKHFPSLYQLQLDGFADWWRYALQGDCVYPESLDCIMELKGLKKLVLPCPAVLGPKKSDMTTVDAIYRLCPKELNDLMDRWYESGTRLTAAVFDGFLIHPSGTHPDTEYFELSCVLGIRLSVNWTHKNRPSQLGTLTGHDQDPCSTGSGVGFLFHLKLRFELQSIQPGLTDALAEVLTELHNFPAVNKLSITLVAHRHAEGTLFSTAFKWISQCSFYHNVRSLFLEAEICDTQISAQDRKDWYLKLQQRDQLFLGGVVQPGNAIHIVPPISLQEAVVSISPQRIGKQLPYYQFLSQAGRLKRLVINETVTFPKDFEDEEEGRKWNSCVPRPITEPTVPDAVFVGVKSLSIKITGYPFGEKLRYLARCFPNLEELDLVLDQTRYRTSVIDPDTFVQTYDGLLDMKKLKSISIPWPKLKNPNCPSPLRNTFRKTLGKWMADDQTDSDMTMLGIEELEKWVLYWRGCQLPLETVQFNGWKPVGQWHSVRKWATCTVNEYDGMSRAFKLMWEECDPVYGG</sequence>
<dbReference type="AlphaFoldDB" id="A0AAN8NAC4"/>
<reference evidence="2 3" key="1">
    <citation type="submission" date="2019-10" db="EMBL/GenBank/DDBJ databases">
        <authorList>
            <person name="Palmer J.M."/>
        </authorList>
    </citation>
    <scope>NUCLEOTIDE SEQUENCE [LARGE SCALE GENOMIC DNA]</scope>
    <source>
        <strain evidence="2 3">TWF506</strain>
    </source>
</reference>
<name>A0AAN8NAC4_9PEZI</name>
<keyword evidence="3" id="KW-1185">Reference proteome</keyword>
<gene>
    <name evidence="2" type="ORF">TWF506_006968</name>
</gene>
<evidence type="ECO:0008006" key="4">
    <source>
        <dbReference type="Google" id="ProtNLM"/>
    </source>
</evidence>
<evidence type="ECO:0000256" key="1">
    <source>
        <dbReference type="SAM" id="MobiDB-lite"/>
    </source>
</evidence>
<protein>
    <recommendedName>
        <fullName evidence="4">F-box domain-containing protein</fullName>
    </recommendedName>
</protein>
<dbReference type="EMBL" id="JAVHJM010000003">
    <property type="protein sequence ID" value="KAK6517090.1"/>
    <property type="molecule type" value="Genomic_DNA"/>
</dbReference>
<evidence type="ECO:0000313" key="3">
    <source>
        <dbReference type="Proteomes" id="UP001307849"/>
    </source>
</evidence>
<organism evidence="2 3">
    <name type="scientific">Arthrobotrys conoides</name>
    <dbReference type="NCBI Taxonomy" id="74498"/>
    <lineage>
        <taxon>Eukaryota</taxon>
        <taxon>Fungi</taxon>
        <taxon>Dikarya</taxon>
        <taxon>Ascomycota</taxon>
        <taxon>Pezizomycotina</taxon>
        <taxon>Orbiliomycetes</taxon>
        <taxon>Orbiliales</taxon>
        <taxon>Orbiliaceae</taxon>
        <taxon>Arthrobotrys</taxon>
    </lineage>
</organism>
<comment type="caution">
    <text evidence="2">The sequence shown here is derived from an EMBL/GenBank/DDBJ whole genome shotgun (WGS) entry which is preliminary data.</text>
</comment>
<accession>A0AAN8NAC4</accession>
<proteinExistence type="predicted"/>
<feature type="region of interest" description="Disordered" evidence="1">
    <location>
        <begin position="1"/>
        <end position="46"/>
    </location>
</feature>
<evidence type="ECO:0000313" key="2">
    <source>
        <dbReference type="EMBL" id="KAK6517090.1"/>
    </source>
</evidence>
<dbReference type="Proteomes" id="UP001307849">
    <property type="component" value="Unassembled WGS sequence"/>
</dbReference>